<evidence type="ECO:0000256" key="4">
    <source>
        <dbReference type="ARBA" id="ARBA00022723"/>
    </source>
</evidence>
<name>A0A1H2RFD6_9RHOB</name>
<dbReference type="STRING" id="1545044.SAMN05444276_101321"/>
<dbReference type="AlphaFoldDB" id="A0A1H2RFD6"/>
<evidence type="ECO:0000256" key="2">
    <source>
        <dbReference type="ARBA" id="ARBA00019403"/>
    </source>
</evidence>
<comment type="similarity">
    <text evidence="1">Belongs to the uracil-DNA glycosylase (UDG) superfamily. Type 4 (UDGa) family.</text>
</comment>
<gene>
    <name evidence="11" type="ORF">SAMN05444276_101321</name>
</gene>
<evidence type="ECO:0000259" key="10">
    <source>
        <dbReference type="SMART" id="SM00986"/>
    </source>
</evidence>
<keyword evidence="7" id="KW-0408">Iron</keyword>
<dbReference type="NCBIfam" id="TIGR03915">
    <property type="entry name" value="SAM_7_link_chp"/>
    <property type="match status" value="1"/>
</dbReference>
<dbReference type="Pfam" id="PF03167">
    <property type="entry name" value="UDG"/>
    <property type="match status" value="1"/>
</dbReference>
<keyword evidence="3" id="KW-0004">4Fe-4S</keyword>
<evidence type="ECO:0000256" key="7">
    <source>
        <dbReference type="ARBA" id="ARBA00023004"/>
    </source>
</evidence>
<keyword evidence="6" id="KW-0378">Hydrolase</keyword>
<evidence type="ECO:0000256" key="3">
    <source>
        <dbReference type="ARBA" id="ARBA00022485"/>
    </source>
</evidence>
<sequence>MHRVVLPETGSFAAWRDAARPLAAHGVPAGDVEWVVGEAAAPSLFAPEPLPAGEGRALTVPKGFVELAERVILHRDPAAPGLLYEALLRLQSRRGLLADAGDPLVRRLGMLDKAVRRDIHKMRAFVRFRELPADGPRRRFAAWFEPEHRIVEANAGFFCRRFADMDWAIHTPDLSAIWQDGALSFAPGAPRPDLPDDAAEALWATYFANIFNPARIKLGSMRQHMPLKYWKNMPETGQIPAMLAAAEGRVRAMQAAQATAAPARAAAITQRTRAAMPQPPARIETLADARAACAACTRCDLCHAATQSVFGEGPEDAALMLVGEQPGDQEDLAGRPFVGPAGQVLDRAMAAAGVEREGAWLTNAVKHFKFVPRGKRRLHQRPNAGEVQACRWWLGLERQHVAPRLTVALGATAALALTGRGDAMTRRRGSVEATPDGPVLLTWHPSLILRRPDAAEAEAAMAELTADLARARELLAERASGSGSP</sequence>
<dbReference type="GO" id="GO:0006281">
    <property type="term" value="P:DNA repair"/>
    <property type="evidence" value="ECO:0007669"/>
    <property type="project" value="UniProtKB-KW"/>
</dbReference>
<evidence type="ECO:0000313" key="11">
    <source>
        <dbReference type="EMBL" id="SDW17938.1"/>
    </source>
</evidence>
<dbReference type="PANTHER" id="PTHR33693">
    <property type="entry name" value="TYPE-5 URACIL-DNA GLYCOSYLASE"/>
    <property type="match status" value="1"/>
</dbReference>
<dbReference type="NCBIfam" id="TIGR03914">
    <property type="entry name" value="UDG_fam_dom"/>
    <property type="match status" value="1"/>
</dbReference>
<evidence type="ECO:0000256" key="9">
    <source>
        <dbReference type="ARBA" id="ARBA00023204"/>
    </source>
</evidence>
<dbReference type="SUPFAM" id="SSF52141">
    <property type="entry name" value="Uracil-DNA glycosylase-like"/>
    <property type="match status" value="1"/>
</dbReference>
<dbReference type="InterPro" id="IPR023875">
    <property type="entry name" value="DNA_repair_put"/>
</dbReference>
<dbReference type="InterPro" id="IPR036895">
    <property type="entry name" value="Uracil-DNA_glycosylase-like_sf"/>
</dbReference>
<dbReference type="RefSeq" id="WP_139305884.1">
    <property type="nucleotide sequence ID" value="NZ_FNNA01000001.1"/>
</dbReference>
<protein>
    <recommendedName>
        <fullName evidence="2">Type-4 uracil-DNA glycosylase</fullName>
    </recommendedName>
</protein>
<keyword evidence="12" id="KW-1185">Reference proteome</keyword>
<proteinExistence type="inferred from homology"/>
<evidence type="ECO:0000256" key="1">
    <source>
        <dbReference type="ARBA" id="ARBA00006521"/>
    </source>
</evidence>
<keyword evidence="5" id="KW-0227">DNA damage</keyword>
<dbReference type="InterPro" id="IPR051536">
    <property type="entry name" value="UDG_Type-4/5"/>
</dbReference>
<evidence type="ECO:0000313" key="12">
    <source>
        <dbReference type="Proteomes" id="UP000182944"/>
    </source>
</evidence>
<dbReference type="OrthoDB" id="5290748at2"/>
<keyword evidence="4" id="KW-0479">Metal-binding</keyword>
<dbReference type="Proteomes" id="UP000182944">
    <property type="component" value="Unassembled WGS sequence"/>
</dbReference>
<reference evidence="12" key="1">
    <citation type="submission" date="2016-10" db="EMBL/GenBank/DDBJ databases">
        <authorList>
            <person name="Varghese N."/>
            <person name="Submissions S."/>
        </authorList>
    </citation>
    <scope>NUCLEOTIDE SEQUENCE [LARGE SCALE GENOMIC DNA]</scope>
    <source>
        <strain evidence="12">DSM 29303</strain>
    </source>
</reference>
<dbReference type="PANTHER" id="PTHR33693:SF9">
    <property type="entry name" value="TYPE-4 URACIL-DNA GLYCOSYLASE"/>
    <property type="match status" value="1"/>
</dbReference>
<dbReference type="InterPro" id="IPR005273">
    <property type="entry name" value="Ura-DNA_glyco_family4"/>
</dbReference>
<dbReference type="SMART" id="SM00987">
    <property type="entry name" value="UreE_C"/>
    <property type="match status" value="1"/>
</dbReference>
<dbReference type="GO" id="GO:0097506">
    <property type="term" value="F:deaminated base DNA N-glycosylase activity"/>
    <property type="evidence" value="ECO:0007669"/>
    <property type="project" value="UniProtKB-ARBA"/>
</dbReference>
<keyword evidence="9" id="KW-0234">DNA repair</keyword>
<organism evidence="11 12">
    <name type="scientific">Paracoccus sanguinis</name>
    <dbReference type="NCBI Taxonomy" id="1545044"/>
    <lineage>
        <taxon>Bacteria</taxon>
        <taxon>Pseudomonadati</taxon>
        <taxon>Pseudomonadota</taxon>
        <taxon>Alphaproteobacteria</taxon>
        <taxon>Rhodobacterales</taxon>
        <taxon>Paracoccaceae</taxon>
        <taxon>Paracoccus</taxon>
    </lineage>
</organism>
<dbReference type="Gene3D" id="3.40.470.10">
    <property type="entry name" value="Uracil-DNA glycosylase-like domain"/>
    <property type="match status" value="1"/>
</dbReference>
<dbReference type="Pfam" id="PF13566">
    <property type="entry name" value="DUF4130"/>
    <property type="match status" value="1"/>
</dbReference>
<keyword evidence="8" id="KW-0411">Iron-sulfur</keyword>
<accession>A0A1H2RFD6</accession>
<dbReference type="GO" id="GO:0051539">
    <property type="term" value="F:4 iron, 4 sulfur cluster binding"/>
    <property type="evidence" value="ECO:0007669"/>
    <property type="project" value="UniProtKB-KW"/>
</dbReference>
<dbReference type="GO" id="GO:0046872">
    <property type="term" value="F:metal ion binding"/>
    <property type="evidence" value="ECO:0007669"/>
    <property type="project" value="UniProtKB-KW"/>
</dbReference>
<evidence type="ECO:0000256" key="8">
    <source>
        <dbReference type="ARBA" id="ARBA00023014"/>
    </source>
</evidence>
<dbReference type="EMBL" id="FNNA01000001">
    <property type="protein sequence ID" value="SDW17938.1"/>
    <property type="molecule type" value="Genomic_DNA"/>
</dbReference>
<dbReference type="SMART" id="SM00986">
    <property type="entry name" value="UDG"/>
    <property type="match status" value="1"/>
</dbReference>
<evidence type="ECO:0000256" key="5">
    <source>
        <dbReference type="ARBA" id="ARBA00022763"/>
    </source>
</evidence>
<dbReference type="InterPro" id="IPR025404">
    <property type="entry name" value="DUF4130"/>
</dbReference>
<evidence type="ECO:0000256" key="6">
    <source>
        <dbReference type="ARBA" id="ARBA00022801"/>
    </source>
</evidence>
<dbReference type="CDD" id="cd10030">
    <property type="entry name" value="UDG-F4_TTUDGA_SPO1dp_like"/>
    <property type="match status" value="1"/>
</dbReference>
<feature type="domain" description="Uracil-DNA glycosylase-like" evidence="10">
    <location>
        <begin position="310"/>
        <end position="469"/>
    </location>
</feature>
<dbReference type="InterPro" id="IPR005122">
    <property type="entry name" value="Uracil-DNA_glycosylase-like"/>
</dbReference>